<accession>A0AA39R9S5</accession>
<organism evidence="1 2">
    <name type="scientific">Cladonia borealis</name>
    <dbReference type="NCBI Taxonomy" id="184061"/>
    <lineage>
        <taxon>Eukaryota</taxon>
        <taxon>Fungi</taxon>
        <taxon>Dikarya</taxon>
        <taxon>Ascomycota</taxon>
        <taxon>Pezizomycotina</taxon>
        <taxon>Lecanoromycetes</taxon>
        <taxon>OSLEUM clade</taxon>
        <taxon>Lecanoromycetidae</taxon>
        <taxon>Lecanorales</taxon>
        <taxon>Lecanorineae</taxon>
        <taxon>Cladoniaceae</taxon>
        <taxon>Cladonia</taxon>
    </lineage>
</organism>
<reference evidence="1" key="1">
    <citation type="submission" date="2023-03" db="EMBL/GenBank/DDBJ databases">
        <title>Complete genome of Cladonia borealis.</title>
        <authorList>
            <person name="Park H."/>
        </authorList>
    </citation>
    <scope>NUCLEOTIDE SEQUENCE</scope>
    <source>
        <strain evidence="1">ANT050790</strain>
    </source>
</reference>
<evidence type="ECO:0000313" key="1">
    <source>
        <dbReference type="EMBL" id="KAK0516425.1"/>
    </source>
</evidence>
<dbReference type="EMBL" id="JAFEKC020000002">
    <property type="protein sequence ID" value="KAK0516425.1"/>
    <property type="molecule type" value="Genomic_DNA"/>
</dbReference>
<protein>
    <submittedName>
        <fullName evidence="1">Uncharacterized protein</fullName>
    </submittedName>
</protein>
<proteinExistence type="predicted"/>
<evidence type="ECO:0000313" key="2">
    <source>
        <dbReference type="Proteomes" id="UP001166286"/>
    </source>
</evidence>
<dbReference type="AlphaFoldDB" id="A0AA39R9S5"/>
<gene>
    <name evidence="1" type="ORF">JMJ35_001028</name>
</gene>
<name>A0AA39R9S5_9LECA</name>
<dbReference type="Proteomes" id="UP001166286">
    <property type="component" value="Unassembled WGS sequence"/>
</dbReference>
<comment type="caution">
    <text evidence="1">The sequence shown here is derived from an EMBL/GenBank/DDBJ whole genome shotgun (WGS) entry which is preliminary data.</text>
</comment>
<sequence length="110" mass="12288">MYSLGVVLYEIGVRRCATVAPQAAPRISKRPLTSHSSNSQCIDTLLKDGSIGQLKRFAGKKYRDAVLACLKMDFDDIWEKQEGERGEKLLHTYLDQVQNKVVDANIDCSA</sequence>
<keyword evidence="2" id="KW-1185">Reference proteome</keyword>